<feature type="transmembrane region" description="Helical" evidence="1">
    <location>
        <begin position="12"/>
        <end position="31"/>
    </location>
</feature>
<feature type="transmembrane region" description="Helical" evidence="1">
    <location>
        <begin position="1020"/>
        <end position="1043"/>
    </location>
</feature>
<dbReference type="PANTHER" id="PTHR32063">
    <property type="match status" value="1"/>
</dbReference>
<dbReference type="Pfam" id="PF00873">
    <property type="entry name" value="ACR_tran"/>
    <property type="match status" value="1"/>
</dbReference>
<dbReference type="Gene3D" id="3.30.70.1320">
    <property type="entry name" value="Multidrug efflux transporter AcrB pore domain like"/>
    <property type="match status" value="1"/>
</dbReference>
<feature type="transmembrane region" description="Helical" evidence="1">
    <location>
        <begin position="884"/>
        <end position="907"/>
    </location>
</feature>
<feature type="transmembrane region" description="Helical" evidence="1">
    <location>
        <begin position="458"/>
        <end position="478"/>
    </location>
</feature>
<feature type="transmembrane region" description="Helical" evidence="1">
    <location>
        <begin position="989"/>
        <end position="1008"/>
    </location>
</feature>
<dbReference type="GO" id="GO:0042910">
    <property type="term" value="F:xenobiotic transmembrane transporter activity"/>
    <property type="evidence" value="ECO:0007669"/>
    <property type="project" value="TreeGrafter"/>
</dbReference>
<gene>
    <name evidence="2" type="ORF">HX882_07330</name>
</gene>
<protein>
    <submittedName>
        <fullName evidence="2">Efflux RND transporter permease subunit</fullName>
    </submittedName>
</protein>
<dbReference type="InterPro" id="IPR027463">
    <property type="entry name" value="AcrB_DN_DC_subdom"/>
</dbReference>
<organism evidence="2 3">
    <name type="scientific">Pseudomonas gingeri</name>
    <dbReference type="NCBI Taxonomy" id="117681"/>
    <lineage>
        <taxon>Bacteria</taxon>
        <taxon>Pseudomonadati</taxon>
        <taxon>Pseudomonadota</taxon>
        <taxon>Gammaproteobacteria</taxon>
        <taxon>Pseudomonadales</taxon>
        <taxon>Pseudomonadaceae</taxon>
        <taxon>Pseudomonas</taxon>
    </lineage>
</organism>
<feature type="transmembrane region" description="Helical" evidence="1">
    <location>
        <begin position="938"/>
        <end position="961"/>
    </location>
</feature>
<dbReference type="SUPFAM" id="SSF82693">
    <property type="entry name" value="Multidrug efflux transporter AcrB pore domain, PN1, PN2, PC1 and PC2 subdomains"/>
    <property type="match status" value="2"/>
</dbReference>
<dbReference type="Gene3D" id="3.30.70.1430">
    <property type="entry name" value="Multidrug efflux transporter AcrB pore domain"/>
    <property type="match status" value="2"/>
</dbReference>
<dbReference type="PRINTS" id="PR00702">
    <property type="entry name" value="ACRIFLAVINRP"/>
</dbReference>
<dbReference type="InterPro" id="IPR001036">
    <property type="entry name" value="Acrflvin-R"/>
</dbReference>
<evidence type="ECO:0000313" key="3">
    <source>
        <dbReference type="Proteomes" id="UP000539985"/>
    </source>
</evidence>
<proteinExistence type="predicted"/>
<dbReference type="RefSeq" id="WP_177100918.1">
    <property type="nucleotide sequence ID" value="NZ_JACAQB010000004.1"/>
</dbReference>
<keyword evidence="1" id="KW-1133">Transmembrane helix</keyword>
<dbReference type="Gene3D" id="3.30.70.1440">
    <property type="entry name" value="Multidrug efflux transporter AcrB pore domain"/>
    <property type="match status" value="1"/>
</dbReference>
<feature type="transmembrane region" description="Helical" evidence="1">
    <location>
        <begin position="540"/>
        <end position="560"/>
    </location>
</feature>
<feature type="transmembrane region" description="Helical" evidence="1">
    <location>
        <begin position="361"/>
        <end position="381"/>
    </location>
</feature>
<reference evidence="2 3" key="1">
    <citation type="submission" date="2020-04" db="EMBL/GenBank/DDBJ databases">
        <title>Molecular characterization of pseudomonads from Agaricus bisporus reveal novel blotch 2 pathogens in Western Europe.</title>
        <authorList>
            <person name="Taparia T."/>
            <person name="Krijger M."/>
            <person name="Haynes E."/>
            <person name="Elpinstone J.G."/>
            <person name="Noble R."/>
            <person name="Van Der Wolf J."/>
        </authorList>
    </citation>
    <scope>NUCLEOTIDE SEQUENCE [LARGE SCALE GENOMIC DNA]</scope>
    <source>
        <strain evidence="2 3">H7001</strain>
    </source>
</reference>
<dbReference type="Gene3D" id="1.20.1640.10">
    <property type="entry name" value="Multidrug efflux transporter AcrB transmembrane domain"/>
    <property type="match status" value="2"/>
</dbReference>
<feature type="transmembrane region" description="Helical" evidence="1">
    <location>
        <begin position="914"/>
        <end position="932"/>
    </location>
</feature>
<accession>A0A7Y7XBJ3</accession>
<evidence type="ECO:0000256" key="1">
    <source>
        <dbReference type="SAM" id="Phobius"/>
    </source>
</evidence>
<evidence type="ECO:0000313" key="2">
    <source>
        <dbReference type="EMBL" id="NWB95698.1"/>
    </source>
</evidence>
<feature type="transmembrane region" description="Helical" evidence="1">
    <location>
        <begin position="432"/>
        <end position="452"/>
    </location>
</feature>
<dbReference type="Proteomes" id="UP000539985">
    <property type="component" value="Unassembled WGS sequence"/>
</dbReference>
<dbReference type="PANTHER" id="PTHR32063:SF8">
    <property type="entry name" value="CATION EFFLUX PROTEIN"/>
    <property type="match status" value="1"/>
</dbReference>
<dbReference type="Gene3D" id="3.30.2090.10">
    <property type="entry name" value="Multidrug efflux transporter AcrB TolC docking domain, DN and DC subdomains"/>
    <property type="match status" value="2"/>
</dbReference>
<dbReference type="SUPFAM" id="SSF82714">
    <property type="entry name" value="Multidrug efflux transporter AcrB TolC docking domain, DN and DC subdomains"/>
    <property type="match status" value="2"/>
</dbReference>
<sequence>MSAIVRLALARPYSFIVMALIILLAGILSIFRMPSDMFPEIRVPVIAVAWTYSGLSPDEMASRIVIPHQRSLTTGVSDIERIEGQSLPGIGITKIFLQPGANVILATAQVTASAQTMLRQLPAGTSPPLILNYSASTVPIVQLALSGDGLSEKDLYDMGVSFLRPRLVTVPGVAMPFPYGGSGRQIQMDLNPQALQTYGLSPLQVTAALAAQNQITPAGFVKIGEFQYNFKLNNAPSTIEQLNDLPIRTLSGAVIRMRDVAHVRDGAAPQQNVVHVDGQRSVLLTVLKSGATSTLDIVQGVKNMIPEIKRGLPPELNITPVNDQSFFVRAAVDAVVHEGVLAAALTSLMILLFLGSWRSAIIVATSIPLSVLGSVAVLSAFGQTLNVMTLGGLALAVGILVDEATVTIENIEQHLEEGKEVRTAILDGAQQIVVPAFLALLCICIVFVPMFFLPGVSGFLFVPMALAVIFAMTTSFLLSRTLVPTMAMYLLKHHSPESEQQTRTGVIGRLIAFQKGFERYFAAFRERYTHVLKNVLEQRGLFVIAFVGVSLASIALAPFLGRTFFPQVDSGSMLLHVRGQPGLRVEETSAMFQRIQQKIREVIPAEELESIADNIGLPNSVINTVYSTSGTLGPQDGDIMISLKPGHHPTEGYVTRLRAMLPDLFPEATFAFLPADMTSQVLNFGAPAPIDIQFTGPNKAESRQYAERVLREVRKIDGLVDARIHQPAGYPELRFNADRTRMSQLGLTQSDVTNSVATAVAGTSQGTPVYWLNPTNGVTYPIVIQTPEHKLGSLTDISGIPVTPEGGGTPQVLGGLGTLERGTSSVVDSRYNIQPLINIYAGVDRRDLGAVAGDVQKILDRLSADKPASVTATLRGQYQSMNTAFVGLGLGLLGAVVLIYLLIVINFQSWTDPLIIILALPAALAGICWMLFITRTPLSVPALTGAIMCMGVATANCILVISSARERMAEHGEAIRAALEAGRTRLRPVLMTALAMIIGMLPMAIGLGDGGEQNAPLGRAVIGGLICATFASLLFVPTLFSILHGRRAAQESNRSAHA</sequence>
<keyword evidence="1" id="KW-0812">Transmembrane</keyword>
<dbReference type="SUPFAM" id="SSF82866">
    <property type="entry name" value="Multidrug efflux transporter AcrB transmembrane domain"/>
    <property type="match status" value="2"/>
</dbReference>
<dbReference type="AlphaFoldDB" id="A0A7Y7XBJ3"/>
<dbReference type="GO" id="GO:0005886">
    <property type="term" value="C:plasma membrane"/>
    <property type="evidence" value="ECO:0007669"/>
    <property type="project" value="TreeGrafter"/>
</dbReference>
<keyword evidence="1" id="KW-0472">Membrane</keyword>
<name>A0A7Y7XBJ3_9PSED</name>
<dbReference type="EMBL" id="JACAQB010000004">
    <property type="protein sequence ID" value="NWB95698.1"/>
    <property type="molecule type" value="Genomic_DNA"/>
</dbReference>
<comment type="caution">
    <text evidence="2">The sequence shown here is derived from an EMBL/GenBank/DDBJ whole genome shotgun (WGS) entry which is preliminary data.</text>
</comment>